<evidence type="ECO:0000259" key="10">
    <source>
        <dbReference type="PROSITE" id="PS51173"/>
    </source>
</evidence>
<dbReference type="InterPro" id="IPR006644">
    <property type="entry name" value="Cadg"/>
</dbReference>
<sequence length="1302" mass="133956">MTRRRTRLRTLASALAASGLLAGALLASGTAAATPSQPAGAARASASKANNGPPAGAPVTSPAPGQVFTPGSSIKLSAAPLLVSDAVKDGLSSAPVTAIKFFASTSLTSNVLVGVAKSAPWTVSWNHVPAGDYSVTAVTYNKQGSTTSDPVAIRVVKPSVLTAQSSLTVTKGHSASFAVKLSTAPSSPVTVHLSDVGTGTTVSKGQALTFTPSNWNQPQPVTVAAAQTKAGSHSTITASAAGLGSASVAVTAAPAATGYDQWFLNLYNQMTNSANGYFSPKGIPYHSVEQLIVEAPDYGHETTSETFSYWLWLTADFGRVSGDWTAFNNAWPVTMQYDVPNAANQPGCSAYNASSPATYGPEAASPASYPVALNSSVPVGSDPLSAELTSTYGGCTLDTPMWIMDTDNRYGFGQQEDGTSTPSYINTFQRGAEESVWDTVDQPDWDNLSKGQSGAGYLGLFNNGGGSFAAQYKYTDAPDADARMVQAAYWALQYATAQGNQAQLSSTLASAAKLGDYVRYSMYDKYFKQISANCSQAGSVACPAGTSKANEATYLLSWYYAFGGSTTGAWSWRISGTEIHEGYQNPLAAFALSNTTSLIPLSPSAKADWGTSLTTQLNLMQWLQSNEGAIAGGVTNNWGGNYGDAGKPPAGDPTFDGMYYDFEPVYHNPPSNQWFGYQAWPMERVAEYYDVTGNAQAKAILQKWVSWAESVVTVNTTTGAICEPGQLNWSGQPAGSFTTGTSSTAQPPANPGLHVTVTGGCSGDIGVAASLAKTYMYYAAKSGDTAAETAAQNIIDAIHQFYGDSLGFSAPEPRTDYSNFTSAFNTTNFEGLFIPSGWTGSYPGLGSTPMTSANNTFLSIRPWYTSVANYPEVQNYLRGGAAPVFNYHRFWAEADIATAFDSFAFLFPNVSPPAGATPTVTVTNPGTQTGTVGTSETLQVQASDTAAGKTLTYSATDLPFGLSLSATTGAITGTPTAAGTYLTTVTVNDGSGASSVNLSWSISPKGTGNVITVTPPANQTSTVGTAASLQIQATDSAGGQTLAYSAAGLPAGLTISSTTGLISGTPTTTTGSPFSVTVTVTDTTGASGKASFTWTINPQGTNTVTVTNPGNQTGTVGTAVSLMVKASDSAAGQTLTYSAAGLPAGLTISSTTGLISGTPTTTTGSPFSVTVTVTDTTGAKGTAAFTWTINAASGGLACHVTYTLNSAWTGPPNGFTAQVTIGNTGTTTINGWSLTFTWPGDEKITANFNGGFSQTGANATLTNASYNGTIAPGGSITDGFQGTWTSNHANPTSFAISGTPCT</sequence>
<feature type="active site" description="Nucleophile" evidence="7">
    <location>
        <position position="479"/>
    </location>
</feature>
<gene>
    <name evidence="11" type="ORF">EAS64_12440</name>
</gene>
<dbReference type="SUPFAM" id="SSF49384">
    <property type="entry name" value="Carbohydrate-binding domain"/>
    <property type="match status" value="1"/>
</dbReference>
<dbReference type="InterPro" id="IPR012341">
    <property type="entry name" value="6hp_glycosidase-like_sf"/>
</dbReference>
<dbReference type="SUPFAM" id="SSF49313">
    <property type="entry name" value="Cadherin-like"/>
    <property type="match status" value="3"/>
</dbReference>
<keyword evidence="5" id="KW-0326">Glycosidase</keyword>
<dbReference type="Pfam" id="PF02011">
    <property type="entry name" value="Glyco_hydro_48"/>
    <property type="match status" value="1"/>
</dbReference>
<reference evidence="11 12" key="1">
    <citation type="submission" date="2018-11" db="EMBL/GenBank/DDBJ databases">
        <title>Trebonia kvetii gen.nov., sp.nov., a novel acidophilic actinobacterium, and proposal of the new actinobacterial family Treboniaceae fam. nov.</title>
        <authorList>
            <person name="Rapoport D."/>
            <person name="Sagova-Mareckova M."/>
            <person name="Sedlacek I."/>
            <person name="Provaznik J."/>
            <person name="Kralova S."/>
            <person name="Pavlinic D."/>
            <person name="Benes V."/>
            <person name="Kopecky J."/>
        </authorList>
    </citation>
    <scope>NUCLEOTIDE SEQUENCE [LARGE SCALE GENOMIC DNA]</scope>
    <source>
        <strain evidence="11 12">15Tr583</strain>
    </source>
</reference>
<keyword evidence="6" id="KW-0624">Polysaccharide degradation</keyword>
<proteinExistence type="predicted"/>
<dbReference type="InterPro" id="IPR015919">
    <property type="entry name" value="Cadherin-like_sf"/>
</dbReference>
<evidence type="ECO:0000256" key="1">
    <source>
        <dbReference type="ARBA" id="ARBA00022729"/>
    </source>
</evidence>
<feature type="chain" id="PRO_5026828149" description="CBM2 domain-containing protein" evidence="9">
    <location>
        <begin position="34"/>
        <end position="1302"/>
    </location>
</feature>
<keyword evidence="1 9" id="KW-0732">Signal</keyword>
<dbReference type="InterPro" id="IPR001919">
    <property type="entry name" value="CBD2"/>
</dbReference>
<keyword evidence="12" id="KW-1185">Reference proteome</keyword>
<evidence type="ECO:0000256" key="5">
    <source>
        <dbReference type="ARBA" id="ARBA00023295"/>
    </source>
</evidence>
<dbReference type="PROSITE" id="PS51173">
    <property type="entry name" value="CBM2"/>
    <property type="match status" value="1"/>
</dbReference>
<dbReference type="GO" id="GO:0016020">
    <property type="term" value="C:membrane"/>
    <property type="evidence" value="ECO:0007669"/>
    <property type="project" value="InterPro"/>
</dbReference>
<evidence type="ECO:0000256" key="6">
    <source>
        <dbReference type="ARBA" id="ARBA00023326"/>
    </source>
</evidence>
<evidence type="ECO:0000256" key="9">
    <source>
        <dbReference type="SAM" id="SignalP"/>
    </source>
</evidence>
<dbReference type="InterPro" id="IPR027390">
    <property type="entry name" value="Endoglucanase_F_dom3"/>
</dbReference>
<feature type="signal peptide" evidence="9">
    <location>
        <begin position="1"/>
        <end position="33"/>
    </location>
</feature>
<dbReference type="GO" id="GO:0005509">
    <property type="term" value="F:calcium ion binding"/>
    <property type="evidence" value="ECO:0007669"/>
    <property type="project" value="InterPro"/>
</dbReference>
<protein>
    <recommendedName>
        <fullName evidence="10">CBM2 domain-containing protein</fullName>
    </recommendedName>
</protein>
<feature type="region of interest" description="Disordered" evidence="8">
    <location>
        <begin position="36"/>
        <end position="64"/>
    </location>
</feature>
<feature type="active site" description="Proton donor" evidence="7">
    <location>
        <position position="305"/>
    </location>
</feature>
<dbReference type="InterPro" id="IPR000556">
    <property type="entry name" value="Glyco_hydro_48F"/>
</dbReference>
<dbReference type="InterPro" id="IPR012291">
    <property type="entry name" value="CBM2_carb-bd_dom_sf"/>
</dbReference>
<organism evidence="11 12">
    <name type="scientific">Trebonia kvetii</name>
    <dbReference type="NCBI Taxonomy" id="2480626"/>
    <lineage>
        <taxon>Bacteria</taxon>
        <taxon>Bacillati</taxon>
        <taxon>Actinomycetota</taxon>
        <taxon>Actinomycetes</taxon>
        <taxon>Streptosporangiales</taxon>
        <taxon>Treboniaceae</taxon>
        <taxon>Trebonia</taxon>
    </lineage>
</organism>
<accession>A0A6P2C329</accession>
<evidence type="ECO:0000256" key="2">
    <source>
        <dbReference type="ARBA" id="ARBA00022801"/>
    </source>
</evidence>
<dbReference type="PRINTS" id="PR00844">
    <property type="entry name" value="GLHYDRLASE48"/>
</dbReference>
<dbReference type="RefSeq" id="WP_145853070.1">
    <property type="nucleotide sequence ID" value="NZ_RPFW01000002.1"/>
</dbReference>
<dbReference type="GO" id="GO:0008810">
    <property type="term" value="F:cellulase activity"/>
    <property type="evidence" value="ECO:0007669"/>
    <property type="project" value="InterPro"/>
</dbReference>
<dbReference type="OrthoDB" id="33861at2"/>
<dbReference type="InterPro" id="IPR006311">
    <property type="entry name" value="TAT_signal"/>
</dbReference>
<keyword evidence="3" id="KW-0136">Cellulose degradation</keyword>
<dbReference type="InterPro" id="IPR023309">
    <property type="entry name" value="Endo-1-4-beta-glucanase_dom2"/>
</dbReference>
<dbReference type="Gene3D" id="4.10.870.10">
    <property type="entry name" value="Endo-1,4-beta-glucanase f. Domain 3"/>
    <property type="match status" value="1"/>
</dbReference>
<dbReference type="Gene3D" id="2.60.40.290">
    <property type="match status" value="1"/>
</dbReference>
<dbReference type="Pfam" id="PF05345">
    <property type="entry name" value="He_PIG"/>
    <property type="match status" value="3"/>
</dbReference>
<dbReference type="PROSITE" id="PS51318">
    <property type="entry name" value="TAT"/>
    <property type="match status" value="1"/>
</dbReference>
<evidence type="ECO:0000256" key="8">
    <source>
        <dbReference type="SAM" id="MobiDB-lite"/>
    </source>
</evidence>
<dbReference type="Proteomes" id="UP000460272">
    <property type="component" value="Unassembled WGS sequence"/>
</dbReference>
<dbReference type="SUPFAM" id="SSF48208">
    <property type="entry name" value="Six-hairpin glycosidases"/>
    <property type="match status" value="1"/>
</dbReference>
<dbReference type="InterPro" id="IPR008965">
    <property type="entry name" value="CBM2/CBM3_carb-bd_dom_sf"/>
</dbReference>
<dbReference type="SMART" id="SM00637">
    <property type="entry name" value="CBD_II"/>
    <property type="match status" value="1"/>
</dbReference>
<feature type="compositionally biased region" description="Low complexity" evidence="8">
    <location>
        <begin position="36"/>
        <end position="52"/>
    </location>
</feature>
<evidence type="ECO:0000313" key="11">
    <source>
        <dbReference type="EMBL" id="TVZ05367.1"/>
    </source>
</evidence>
<dbReference type="Gene3D" id="2.170.160.10">
    <property type="entry name" value="Endo-1,4-beta-glucanase f. Domain 2"/>
    <property type="match status" value="1"/>
</dbReference>
<dbReference type="Gene3D" id="2.60.40.10">
    <property type="entry name" value="Immunoglobulins"/>
    <property type="match status" value="4"/>
</dbReference>
<evidence type="ECO:0000256" key="3">
    <source>
        <dbReference type="ARBA" id="ARBA00023001"/>
    </source>
</evidence>
<name>A0A6P2C329_9ACTN</name>
<evidence type="ECO:0000256" key="4">
    <source>
        <dbReference type="ARBA" id="ARBA00023277"/>
    </source>
</evidence>
<dbReference type="Pfam" id="PF00553">
    <property type="entry name" value="CBM_2"/>
    <property type="match status" value="1"/>
</dbReference>
<keyword evidence="4" id="KW-0119">Carbohydrate metabolism</keyword>
<feature type="domain" description="CBM2" evidence="10">
    <location>
        <begin position="1191"/>
        <end position="1302"/>
    </location>
</feature>
<evidence type="ECO:0000313" key="12">
    <source>
        <dbReference type="Proteomes" id="UP000460272"/>
    </source>
</evidence>
<keyword evidence="2" id="KW-0378">Hydrolase</keyword>
<comment type="caution">
    <text evidence="11">The sequence shown here is derived from an EMBL/GenBank/DDBJ whole genome shotgun (WGS) entry which is preliminary data.</text>
</comment>
<dbReference type="SMART" id="SM00736">
    <property type="entry name" value="CADG"/>
    <property type="match status" value="2"/>
</dbReference>
<dbReference type="Gene3D" id="1.50.10.10">
    <property type="match status" value="1"/>
</dbReference>
<dbReference type="GO" id="GO:0030247">
    <property type="term" value="F:polysaccharide binding"/>
    <property type="evidence" value="ECO:0007669"/>
    <property type="project" value="UniProtKB-UniRule"/>
</dbReference>
<dbReference type="InterPro" id="IPR008928">
    <property type="entry name" value="6-hairpin_glycosidase_sf"/>
</dbReference>
<dbReference type="EMBL" id="RPFW01000002">
    <property type="protein sequence ID" value="TVZ05367.1"/>
    <property type="molecule type" value="Genomic_DNA"/>
</dbReference>
<evidence type="ECO:0000256" key="7">
    <source>
        <dbReference type="PIRSR" id="PIRSR600556-1"/>
    </source>
</evidence>
<dbReference type="GO" id="GO:0030245">
    <property type="term" value="P:cellulose catabolic process"/>
    <property type="evidence" value="ECO:0007669"/>
    <property type="project" value="UniProtKB-KW"/>
</dbReference>
<dbReference type="InterPro" id="IPR013783">
    <property type="entry name" value="Ig-like_fold"/>
</dbReference>